<dbReference type="Proteomes" id="UP000184368">
    <property type="component" value="Unassembled WGS sequence"/>
</dbReference>
<name>A0A1M4V8M3_9BACT</name>
<keyword evidence="5" id="KW-1185">Reference proteome</keyword>
<dbReference type="Pfam" id="PF00699">
    <property type="entry name" value="Urease_beta"/>
    <property type="match status" value="1"/>
</dbReference>
<dbReference type="NCBIfam" id="NF009682">
    <property type="entry name" value="PRK13203.1"/>
    <property type="match status" value="1"/>
</dbReference>
<proteinExistence type="inferred from homology"/>
<dbReference type="EMBL" id="FQUO01000002">
    <property type="protein sequence ID" value="SHE65223.1"/>
    <property type="molecule type" value="Genomic_DNA"/>
</dbReference>
<dbReference type="CDD" id="cd00407">
    <property type="entry name" value="Urease_beta"/>
    <property type="match status" value="1"/>
</dbReference>
<accession>A0A1M4V8M3</accession>
<keyword evidence="1 3" id="KW-0378">Hydrolase</keyword>
<keyword evidence="3" id="KW-0963">Cytoplasm</keyword>
<comment type="subcellular location">
    <subcellularLocation>
        <location evidence="3">Cytoplasm</location>
    </subcellularLocation>
</comment>
<dbReference type="OrthoDB" id="9797217at2"/>
<comment type="pathway">
    <text evidence="3">Nitrogen metabolism; urea degradation; CO(2) and NH(3) from urea (urease route): step 1/1.</text>
</comment>
<dbReference type="EC" id="3.5.1.5" evidence="3"/>
<dbReference type="STRING" id="1302690.BUE76_12845"/>
<reference evidence="4 5" key="1">
    <citation type="submission" date="2016-11" db="EMBL/GenBank/DDBJ databases">
        <authorList>
            <person name="Jaros S."/>
            <person name="Januszkiewicz K."/>
            <person name="Wedrychowicz H."/>
        </authorList>
    </citation>
    <scope>NUCLEOTIDE SEQUENCE [LARGE SCALE GENOMIC DNA]</scope>
    <source>
        <strain evidence="4 5">DSM 26897</strain>
    </source>
</reference>
<dbReference type="InterPro" id="IPR050069">
    <property type="entry name" value="Urease_subunit"/>
</dbReference>
<gene>
    <name evidence="3" type="primary">ureB</name>
    <name evidence="4" type="ORF">SAMN05444008_102173</name>
</gene>
<comment type="catalytic activity">
    <reaction evidence="2 3">
        <text>urea + 2 H2O + H(+) = hydrogencarbonate + 2 NH4(+)</text>
        <dbReference type="Rhea" id="RHEA:20557"/>
        <dbReference type="ChEBI" id="CHEBI:15377"/>
        <dbReference type="ChEBI" id="CHEBI:15378"/>
        <dbReference type="ChEBI" id="CHEBI:16199"/>
        <dbReference type="ChEBI" id="CHEBI:17544"/>
        <dbReference type="ChEBI" id="CHEBI:28938"/>
        <dbReference type="EC" id="3.5.1.5"/>
    </reaction>
</comment>
<dbReference type="SUPFAM" id="SSF51278">
    <property type="entry name" value="Urease, beta-subunit"/>
    <property type="match status" value="1"/>
</dbReference>
<dbReference type="Gene3D" id="2.10.150.10">
    <property type="entry name" value="Urease, beta subunit"/>
    <property type="match status" value="1"/>
</dbReference>
<dbReference type="UniPathway" id="UPA00258">
    <property type="reaction ID" value="UER00370"/>
</dbReference>
<dbReference type="PANTHER" id="PTHR33569">
    <property type="entry name" value="UREASE"/>
    <property type="match status" value="1"/>
</dbReference>
<dbReference type="GO" id="GO:0035550">
    <property type="term" value="C:urease complex"/>
    <property type="evidence" value="ECO:0007669"/>
    <property type="project" value="InterPro"/>
</dbReference>
<evidence type="ECO:0000313" key="5">
    <source>
        <dbReference type="Proteomes" id="UP000184368"/>
    </source>
</evidence>
<dbReference type="AlphaFoldDB" id="A0A1M4V8M3"/>
<organism evidence="4 5">
    <name type="scientific">Cnuella takakiae</name>
    <dbReference type="NCBI Taxonomy" id="1302690"/>
    <lineage>
        <taxon>Bacteria</taxon>
        <taxon>Pseudomonadati</taxon>
        <taxon>Bacteroidota</taxon>
        <taxon>Chitinophagia</taxon>
        <taxon>Chitinophagales</taxon>
        <taxon>Chitinophagaceae</taxon>
        <taxon>Cnuella</taxon>
    </lineage>
</organism>
<dbReference type="GO" id="GO:0043419">
    <property type="term" value="P:urea catabolic process"/>
    <property type="evidence" value="ECO:0007669"/>
    <property type="project" value="UniProtKB-UniRule"/>
</dbReference>
<dbReference type="InterPro" id="IPR002019">
    <property type="entry name" value="Urease_beta-like"/>
</dbReference>
<evidence type="ECO:0000256" key="3">
    <source>
        <dbReference type="HAMAP-Rule" id="MF_01954"/>
    </source>
</evidence>
<sequence>MIPGEYFLASEPITANVGRATATVFVTNTGDRPVQVGSHFHFFEVNKHMAFERSLAFGMRLNIPAGTAVRFEPGEEKEVELVAFGGQHILHGFSNLAGGETTSAEAREAAVAKANAAHFKNTTS</sequence>
<dbReference type="PANTHER" id="PTHR33569:SF1">
    <property type="entry name" value="UREASE"/>
    <property type="match status" value="1"/>
</dbReference>
<dbReference type="NCBIfam" id="TIGR00192">
    <property type="entry name" value="urease_beta"/>
    <property type="match status" value="1"/>
</dbReference>
<dbReference type="HAMAP" id="MF_01954">
    <property type="entry name" value="Urease_beta"/>
    <property type="match status" value="1"/>
</dbReference>
<evidence type="ECO:0000256" key="1">
    <source>
        <dbReference type="ARBA" id="ARBA00022801"/>
    </source>
</evidence>
<comment type="subunit">
    <text evidence="3">Heterotrimer of UreA (gamma), UreB (beta) and UreC (alpha) subunits. Three heterotrimers associate to form the active enzyme.</text>
</comment>
<protein>
    <recommendedName>
        <fullName evidence="3">Urease subunit beta</fullName>
        <ecNumber evidence="3">3.5.1.5</ecNumber>
    </recommendedName>
    <alternativeName>
        <fullName evidence="3">Urea amidohydrolase subunit beta</fullName>
    </alternativeName>
</protein>
<dbReference type="FunFam" id="2.10.150.10:FF:000001">
    <property type="entry name" value="Urease subunit beta"/>
    <property type="match status" value="1"/>
</dbReference>
<dbReference type="InterPro" id="IPR036461">
    <property type="entry name" value="Urease_betasu_sf"/>
</dbReference>
<dbReference type="GO" id="GO:0009039">
    <property type="term" value="F:urease activity"/>
    <property type="evidence" value="ECO:0007669"/>
    <property type="project" value="UniProtKB-UniRule"/>
</dbReference>
<evidence type="ECO:0000313" key="4">
    <source>
        <dbReference type="EMBL" id="SHE65223.1"/>
    </source>
</evidence>
<comment type="similarity">
    <text evidence="3">Belongs to the urease beta subunit family.</text>
</comment>
<evidence type="ECO:0000256" key="2">
    <source>
        <dbReference type="ARBA" id="ARBA00047778"/>
    </source>
</evidence>